<dbReference type="Proteomes" id="UP000011991">
    <property type="component" value="Unassembled WGS sequence"/>
</dbReference>
<organism evidence="4 5">
    <name type="scientific">Rhodopirellula maiorica SM1</name>
    <dbReference type="NCBI Taxonomy" id="1265738"/>
    <lineage>
        <taxon>Bacteria</taxon>
        <taxon>Pseudomonadati</taxon>
        <taxon>Planctomycetota</taxon>
        <taxon>Planctomycetia</taxon>
        <taxon>Pirellulales</taxon>
        <taxon>Pirellulaceae</taxon>
        <taxon>Novipirellula</taxon>
    </lineage>
</organism>
<proteinExistence type="predicted"/>
<dbReference type="Gene3D" id="1.20.120.160">
    <property type="entry name" value="HPT domain"/>
    <property type="match status" value="1"/>
</dbReference>
<dbReference type="PROSITE" id="PS50894">
    <property type="entry name" value="HPT"/>
    <property type="match status" value="1"/>
</dbReference>
<keyword evidence="4" id="KW-0808">Transferase</keyword>
<keyword evidence="4" id="KW-0418">Kinase</keyword>
<protein>
    <submittedName>
        <fullName evidence="4">Signal transduction histidine kinase, phosphotransfer (Hpt) region domain protein</fullName>
    </submittedName>
</protein>
<dbReference type="InterPro" id="IPR008207">
    <property type="entry name" value="Sig_transdc_His_kin_Hpt_dom"/>
</dbReference>
<reference evidence="4 5" key="1">
    <citation type="journal article" date="2013" name="Mar. Genomics">
        <title>Expression of sulfatases in Rhodopirellula baltica and the diversity of sulfatases in the genus Rhodopirellula.</title>
        <authorList>
            <person name="Wegner C.E."/>
            <person name="Richter-Heitmann T."/>
            <person name="Klindworth A."/>
            <person name="Klockow C."/>
            <person name="Richter M."/>
            <person name="Achstetter T."/>
            <person name="Glockner F.O."/>
            <person name="Harder J."/>
        </authorList>
    </citation>
    <scope>NUCLEOTIDE SEQUENCE [LARGE SCALE GENOMIC DNA]</scope>
    <source>
        <strain evidence="4 5">SM1</strain>
    </source>
</reference>
<evidence type="ECO:0000256" key="2">
    <source>
        <dbReference type="SAM" id="MobiDB-lite"/>
    </source>
</evidence>
<feature type="compositionally biased region" description="Basic and acidic residues" evidence="2">
    <location>
        <begin position="21"/>
        <end position="31"/>
    </location>
</feature>
<dbReference type="AlphaFoldDB" id="M5RHR8"/>
<gene>
    <name evidence="4" type="ORF">RMSM_04241</name>
</gene>
<keyword evidence="5" id="KW-1185">Reference proteome</keyword>
<dbReference type="GO" id="GO:0000160">
    <property type="term" value="P:phosphorelay signal transduction system"/>
    <property type="evidence" value="ECO:0007669"/>
    <property type="project" value="InterPro"/>
</dbReference>
<comment type="caution">
    <text evidence="4">The sequence shown here is derived from an EMBL/GenBank/DDBJ whole genome shotgun (WGS) entry which is preliminary data.</text>
</comment>
<dbReference type="InterPro" id="IPR036641">
    <property type="entry name" value="HPT_dom_sf"/>
</dbReference>
<dbReference type="EMBL" id="ANOG01000609">
    <property type="protein sequence ID" value="EMI18838.1"/>
    <property type="molecule type" value="Genomic_DNA"/>
</dbReference>
<name>M5RHR8_9BACT</name>
<feature type="region of interest" description="Disordered" evidence="2">
    <location>
        <begin position="1"/>
        <end position="44"/>
    </location>
</feature>
<evidence type="ECO:0000313" key="5">
    <source>
        <dbReference type="Proteomes" id="UP000011991"/>
    </source>
</evidence>
<evidence type="ECO:0000259" key="3">
    <source>
        <dbReference type="PROSITE" id="PS50894"/>
    </source>
</evidence>
<feature type="compositionally biased region" description="Low complexity" evidence="2">
    <location>
        <begin position="1"/>
        <end position="12"/>
    </location>
</feature>
<evidence type="ECO:0000256" key="1">
    <source>
        <dbReference type="PROSITE-ProRule" id="PRU00110"/>
    </source>
</evidence>
<evidence type="ECO:0000313" key="4">
    <source>
        <dbReference type="EMBL" id="EMI18838.1"/>
    </source>
</evidence>
<sequence length="163" mass="18030">MQAEQAQQTQQACDEDATDATDSRAVYDEASNHQNAPESCDETQNDQLTAWIDWDKLYTTIGNNPPLIAELFKAFAEESETLIEQIDKAITDRDADLLKSSTHTLKGASMAIGATQLSECTLEIEKAAKSNQFDNVSPDHERLHQLLRNTLGETNEFLGNAAK</sequence>
<dbReference type="CDD" id="cd00088">
    <property type="entry name" value="HPT"/>
    <property type="match status" value="1"/>
</dbReference>
<dbReference type="GO" id="GO:0004672">
    <property type="term" value="F:protein kinase activity"/>
    <property type="evidence" value="ECO:0007669"/>
    <property type="project" value="UniProtKB-ARBA"/>
</dbReference>
<dbReference type="SUPFAM" id="SSF47226">
    <property type="entry name" value="Histidine-containing phosphotransfer domain, HPT domain"/>
    <property type="match status" value="1"/>
</dbReference>
<feature type="domain" description="HPt" evidence="3">
    <location>
        <begin position="64"/>
        <end position="161"/>
    </location>
</feature>
<dbReference type="Pfam" id="PF01627">
    <property type="entry name" value="Hpt"/>
    <property type="match status" value="1"/>
</dbReference>
<dbReference type="OrthoDB" id="8454588at2"/>
<dbReference type="PATRIC" id="fig|1265738.3.peg.4248"/>
<keyword evidence="1" id="KW-0597">Phosphoprotein</keyword>
<accession>M5RHR8</accession>
<feature type="modified residue" description="Phosphohistidine" evidence="1">
    <location>
        <position position="103"/>
    </location>
</feature>